<evidence type="ECO:0000259" key="2">
    <source>
        <dbReference type="Pfam" id="PF13224"/>
    </source>
</evidence>
<sequence length="574" mass="63853">MTSVNINRATASSLDPRAMKATSIKTTADPSSEQEPAALHITATSSNPRMFTLPWERPLATWPRDLLANLPRGISRHVVRFVHVGDDVYAMKEITQRVAEREYELLRKLQKLELPTVNPIAVVTGRHTREGEPLEAMLVTQHLKFSLPYRALFARNLRPDTAERLIDALAVLLVRLHLAGFYWGDVSLSNVLFLRDADAFSAFLVDAETGDLHPSLTDGQREYDIDLARTNIIGELMDLDSGNLLAGEVDEVGVGNRLVDRYHSLWSALTDVDSFDPDEMWKIERRVNRLNDLGFDVDELEMKTEEDGNRVLVRPRVVDAGYASRKLLRLTGLDVQENQARRLLNDLDAYRASTWRQGEDLEIVATDWMREVFEPTVRMIPPEYRSQIEPAQFFHEVLTHRWLMAEKAGHDVPMAEAVQSYISESLPEYRLDSEDMKTINEEADAGVVDDEMNWQGGHAQTGQGKQATRNQAGKDADGREVGGYEANGSGVNVRANAGGQDADSREVNIQTDTGGQSGAETQAARDRAGEKVPSQPVFEDANGGRSSLRSVYAPGSLDAAADQDDQDDAVWASS</sequence>
<name>A0A0F4KZW8_9BIFI</name>
<dbReference type="EMBL" id="JWMF01000007">
    <property type="protein sequence ID" value="KJY50891.1"/>
    <property type="molecule type" value="Genomic_DNA"/>
</dbReference>
<dbReference type="InterPro" id="IPR011009">
    <property type="entry name" value="Kinase-like_dom_sf"/>
</dbReference>
<accession>A0A0F4KZW8</accession>
<dbReference type="PATRIC" id="fig|1684.5.peg.1692"/>
<evidence type="ECO:0000256" key="1">
    <source>
        <dbReference type="SAM" id="MobiDB-lite"/>
    </source>
</evidence>
<feature type="compositionally biased region" description="Polar residues" evidence="1">
    <location>
        <begin position="1"/>
        <end position="13"/>
    </location>
</feature>
<dbReference type="InterPro" id="IPR025111">
    <property type="entry name" value="DUF4032"/>
</dbReference>
<organism evidence="3 4">
    <name type="scientific">Bifidobacterium mellis</name>
    <dbReference type="NCBI Taxonomy" id="1293823"/>
    <lineage>
        <taxon>Bacteria</taxon>
        <taxon>Bacillati</taxon>
        <taxon>Actinomycetota</taxon>
        <taxon>Actinomycetes</taxon>
        <taxon>Bifidobacteriales</taxon>
        <taxon>Bifidobacteriaceae</taxon>
        <taxon>Bifidobacterium</taxon>
    </lineage>
</organism>
<feature type="domain" description="DUF4032" evidence="2">
    <location>
        <begin position="264"/>
        <end position="425"/>
    </location>
</feature>
<feature type="compositionally biased region" description="Polar residues" evidence="1">
    <location>
        <begin position="507"/>
        <end position="520"/>
    </location>
</feature>
<comment type="caution">
    <text evidence="3">The sequence shown here is derived from an EMBL/GenBank/DDBJ whole genome shotgun (WGS) entry which is preliminary data.</text>
</comment>
<dbReference type="Proteomes" id="UP000033567">
    <property type="component" value="Unassembled WGS sequence"/>
</dbReference>
<gene>
    <name evidence="3" type="ORF">JF70_16090</name>
</gene>
<dbReference type="Pfam" id="PF13224">
    <property type="entry name" value="DUF4032"/>
    <property type="match status" value="1"/>
</dbReference>
<protein>
    <recommendedName>
        <fullName evidence="2">DUF4032 domain-containing protein</fullName>
    </recommendedName>
</protein>
<feature type="compositionally biased region" description="Polar residues" evidence="1">
    <location>
        <begin position="458"/>
        <end position="471"/>
    </location>
</feature>
<feature type="region of interest" description="Disordered" evidence="1">
    <location>
        <begin position="453"/>
        <end position="550"/>
    </location>
</feature>
<dbReference type="SUPFAM" id="SSF56112">
    <property type="entry name" value="Protein kinase-like (PK-like)"/>
    <property type="match status" value="1"/>
</dbReference>
<dbReference type="AlphaFoldDB" id="A0A0F4KZW8"/>
<dbReference type="Pfam" id="PF06293">
    <property type="entry name" value="Kdo"/>
    <property type="match status" value="1"/>
</dbReference>
<feature type="compositionally biased region" description="Basic and acidic residues" evidence="1">
    <location>
        <begin position="472"/>
        <end position="482"/>
    </location>
</feature>
<feature type="region of interest" description="Disordered" evidence="1">
    <location>
        <begin position="1"/>
        <end position="36"/>
    </location>
</feature>
<reference evidence="3 4" key="1">
    <citation type="submission" date="2014-12" db="EMBL/GenBank/DDBJ databases">
        <title>Comparative genomics of the lactic acid bacteria isolated from the honey bee gut.</title>
        <authorList>
            <person name="Ellegaard K.M."/>
            <person name="Tamarit D."/>
            <person name="Javelind E."/>
            <person name="Olofsson T."/>
            <person name="Andersson S.G."/>
            <person name="Vasquez A."/>
        </authorList>
    </citation>
    <scope>NUCLEOTIDE SEQUENCE [LARGE SCALE GENOMIC DNA]</scope>
    <source>
        <strain evidence="3 4">Bin7</strain>
    </source>
</reference>
<keyword evidence="4" id="KW-1185">Reference proteome</keyword>
<feature type="compositionally biased region" description="Polar residues" evidence="1">
    <location>
        <begin position="23"/>
        <end position="34"/>
    </location>
</feature>
<evidence type="ECO:0000313" key="3">
    <source>
        <dbReference type="EMBL" id="KJY50891.1"/>
    </source>
</evidence>
<proteinExistence type="predicted"/>
<evidence type="ECO:0000313" key="4">
    <source>
        <dbReference type="Proteomes" id="UP000033567"/>
    </source>
</evidence>